<dbReference type="RefSeq" id="WP_045581032.1">
    <property type="nucleotide sequence ID" value="NZ_CP012401.1"/>
</dbReference>
<evidence type="ECO:0000256" key="1">
    <source>
        <dbReference type="SAM" id="MobiDB-lite"/>
    </source>
</evidence>
<feature type="region of interest" description="Disordered" evidence="1">
    <location>
        <begin position="1"/>
        <end position="35"/>
    </location>
</feature>
<reference evidence="2 3" key="2">
    <citation type="journal article" date="2016" name="Genome Announc.">
        <title>Complete Genome Sequence of a Strain of Azospirillum thiophilum Isolated from a Sulfide Spring.</title>
        <authorList>
            <person name="Fomenkov A."/>
            <person name="Vincze T."/>
            <person name="Grabovich M."/>
            <person name="Anton B.P."/>
            <person name="Dubinina G."/>
            <person name="Orlova M."/>
            <person name="Belousova E."/>
            <person name="Roberts R.J."/>
        </authorList>
    </citation>
    <scope>NUCLEOTIDE SEQUENCE [LARGE SCALE GENOMIC DNA]</scope>
    <source>
        <strain evidence="2 3">BV-S</strain>
    </source>
</reference>
<feature type="compositionally biased region" description="Low complexity" evidence="1">
    <location>
        <begin position="1"/>
        <end position="21"/>
    </location>
</feature>
<dbReference type="AlphaFoldDB" id="A0AAC8VWB6"/>
<dbReference type="KEGG" id="ati:AL072_06435"/>
<keyword evidence="3" id="KW-1185">Reference proteome</keyword>
<accession>A0AAC8VWB6</accession>
<organism evidence="2 3">
    <name type="scientific">Azospirillum thiophilum</name>
    <dbReference type="NCBI Taxonomy" id="528244"/>
    <lineage>
        <taxon>Bacteria</taxon>
        <taxon>Pseudomonadati</taxon>
        <taxon>Pseudomonadota</taxon>
        <taxon>Alphaproteobacteria</taxon>
        <taxon>Rhodospirillales</taxon>
        <taxon>Azospirillaceae</taxon>
        <taxon>Azospirillum</taxon>
    </lineage>
</organism>
<protein>
    <submittedName>
        <fullName evidence="2">Uncharacterized protein</fullName>
    </submittedName>
</protein>
<dbReference type="Proteomes" id="UP000069935">
    <property type="component" value="Chromosome 1"/>
</dbReference>
<name>A0AAC8VWB6_9PROT</name>
<proteinExistence type="predicted"/>
<gene>
    <name evidence="2" type="ORF">AL072_06435</name>
</gene>
<dbReference type="EMBL" id="CP012401">
    <property type="protein sequence ID" value="ALG70605.1"/>
    <property type="molecule type" value="Genomic_DNA"/>
</dbReference>
<reference evidence="3" key="1">
    <citation type="submission" date="2015-08" db="EMBL/GenBank/DDBJ databases">
        <title>Complete Genome Sequence of Azospirillum thiophilum BV-S.</title>
        <authorList>
            <person name="Fomenkov A."/>
            <person name="Vincze T."/>
            <person name="Grabovich M."/>
            <person name="Dubinina G."/>
            <person name="Orlova M."/>
            <person name="Belousova E."/>
            <person name="Roberts R.J."/>
        </authorList>
    </citation>
    <scope>NUCLEOTIDE SEQUENCE [LARGE SCALE GENOMIC DNA]</scope>
    <source>
        <strain evidence="3">BV-S</strain>
    </source>
</reference>
<evidence type="ECO:0000313" key="3">
    <source>
        <dbReference type="Proteomes" id="UP000069935"/>
    </source>
</evidence>
<sequence>MTILPTTDTAATADAGADTGTHPAGRSPDRAAERPSNVVQFCRARFTPEDLDAFAAVAEPKLGNGHWVGVLRESGRHHDRLLVLLPEVDHPVFRFERDAKGRYSLSFHDRSGWYGIGGGDSAAECLSIWRPRRPKGP</sequence>
<evidence type="ECO:0000313" key="2">
    <source>
        <dbReference type="EMBL" id="ALG70605.1"/>
    </source>
</evidence>